<dbReference type="EMBL" id="QFXC01000006">
    <property type="protein sequence ID" value="RDH85184.1"/>
    <property type="molecule type" value="Genomic_DNA"/>
</dbReference>
<keyword evidence="11" id="KW-0966">Cell projection</keyword>
<feature type="transmembrane region" description="Helical" evidence="9">
    <location>
        <begin position="142"/>
        <end position="163"/>
    </location>
</feature>
<feature type="transmembrane region" description="Helical" evidence="9">
    <location>
        <begin position="7"/>
        <end position="29"/>
    </location>
</feature>
<comment type="caution">
    <text evidence="11">The sequence shown here is derived from an EMBL/GenBank/DDBJ whole genome shotgun (WGS) entry which is preliminary data.</text>
</comment>
<dbReference type="InterPro" id="IPR047055">
    <property type="entry name" value="MotA-like"/>
</dbReference>
<keyword evidence="11" id="KW-0282">Flagellum</keyword>
<evidence type="ECO:0000256" key="4">
    <source>
        <dbReference type="ARBA" id="ARBA00022475"/>
    </source>
</evidence>
<proteinExistence type="inferred from homology"/>
<name>A0A370DLE1_9GAMM</name>
<evidence type="ECO:0000313" key="12">
    <source>
        <dbReference type="Proteomes" id="UP000254266"/>
    </source>
</evidence>
<dbReference type="NCBIfam" id="NF006527">
    <property type="entry name" value="PRK08990.1"/>
    <property type="match status" value="1"/>
</dbReference>
<evidence type="ECO:0000256" key="5">
    <source>
        <dbReference type="ARBA" id="ARBA00022692"/>
    </source>
</evidence>
<keyword evidence="12" id="KW-1185">Reference proteome</keyword>
<feature type="transmembrane region" description="Helical" evidence="9">
    <location>
        <begin position="175"/>
        <end position="198"/>
    </location>
</feature>
<dbReference type="PANTHER" id="PTHR30433">
    <property type="entry name" value="CHEMOTAXIS PROTEIN MOTA"/>
    <property type="match status" value="1"/>
</dbReference>
<dbReference type="GO" id="GO:0005886">
    <property type="term" value="C:plasma membrane"/>
    <property type="evidence" value="ECO:0007669"/>
    <property type="project" value="UniProtKB-SubCell"/>
</dbReference>
<keyword evidence="5 9" id="KW-0812">Transmembrane</keyword>
<dbReference type="GO" id="GO:0006935">
    <property type="term" value="P:chemotaxis"/>
    <property type="evidence" value="ECO:0007669"/>
    <property type="project" value="InterPro"/>
</dbReference>
<dbReference type="Pfam" id="PF01618">
    <property type="entry name" value="MotA_ExbB"/>
    <property type="match status" value="1"/>
</dbReference>
<evidence type="ECO:0000256" key="2">
    <source>
        <dbReference type="ARBA" id="ARBA00008038"/>
    </source>
</evidence>
<feature type="domain" description="MotA/TolQ/ExbB proton channel" evidence="10">
    <location>
        <begin position="97"/>
        <end position="214"/>
    </location>
</feature>
<evidence type="ECO:0000256" key="7">
    <source>
        <dbReference type="ARBA" id="ARBA00022989"/>
    </source>
</evidence>
<evidence type="ECO:0000256" key="3">
    <source>
        <dbReference type="ARBA" id="ARBA00022448"/>
    </source>
</evidence>
<accession>A0A370DLE1</accession>
<comment type="subcellular location">
    <subcellularLocation>
        <location evidence="1">Cell membrane</location>
        <topology evidence="1">Multi-pass membrane protein</topology>
    </subcellularLocation>
</comment>
<dbReference type="InterPro" id="IPR000540">
    <property type="entry name" value="Flag_MotA_CS"/>
</dbReference>
<dbReference type="PROSITE" id="PS01307">
    <property type="entry name" value="MOTA"/>
    <property type="match status" value="1"/>
</dbReference>
<evidence type="ECO:0000256" key="9">
    <source>
        <dbReference type="SAM" id="Phobius"/>
    </source>
</evidence>
<keyword evidence="6" id="KW-0283">Flagellar rotation</keyword>
<sequence>MDLATLLGLIIAFGFIVGAIVSGGSFILFVNVPSLLIVIGGSIAVVLMQFTVSQFFGAFKVGLKAFLHKSVDASQLIEQAGVLANIARKEGMMALESQEIENPFLNKGIQLCVDGHPPDLVRKMLSKDISLTIQRHELGQRIFTALGDIAPAMGMIGTLIGLVQMLANMEDPKTIGPAMAVALLTTLYGAIIANAFALPIADKLELRSQEEKTNRTLILETISGIQEGMNPRVLEELLKAFLPEGQRDTEETADE</sequence>
<dbReference type="AlphaFoldDB" id="A0A370DLE1"/>
<evidence type="ECO:0000256" key="1">
    <source>
        <dbReference type="ARBA" id="ARBA00004651"/>
    </source>
</evidence>
<evidence type="ECO:0000256" key="6">
    <source>
        <dbReference type="ARBA" id="ARBA00022779"/>
    </source>
</evidence>
<dbReference type="InterPro" id="IPR002898">
    <property type="entry name" value="MotA_ExbB_proton_chnl"/>
</dbReference>
<keyword evidence="7 9" id="KW-1133">Transmembrane helix</keyword>
<keyword evidence="4" id="KW-1003">Cell membrane</keyword>
<organism evidence="11 12">
    <name type="scientific">endosymbiont of Galathealinum brachiosum</name>
    <dbReference type="NCBI Taxonomy" id="2200906"/>
    <lineage>
        <taxon>Bacteria</taxon>
        <taxon>Pseudomonadati</taxon>
        <taxon>Pseudomonadota</taxon>
        <taxon>Gammaproteobacteria</taxon>
        <taxon>sulfur-oxidizing symbionts</taxon>
    </lineage>
</organism>
<reference evidence="11 12" key="1">
    <citation type="journal article" date="2018" name="ISME J.">
        <title>Endosymbiont genomes yield clues of tubeworm success.</title>
        <authorList>
            <person name="Li Y."/>
            <person name="Liles M.R."/>
            <person name="Halanych K.M."/>
        </authorList>
    </citation>
    <scope>NUCLEOTIDE SEQUENCE [LARGE SCALE GENOMIC DNA]</scope>
    <source>
        <strain evidence="11">A1464</strain>
    </source>
</reference>
<evidence type="ECO:0000313" key="11">
    <source>
        <dbReference type="EMBL" id="RDH85184.1"/>
    </source>
</evidence>
<gene>
    <name evidence="11" type="ORF">DIZ80_02580</name>
</gene>
<comment type="similarity">
    <text evidence="2">Belongs to the MotA family.</text>
</comment>
<protein>
    <submittedName>
        <fullName evidence="11">Flagellar motor protein PomA</fullName>
    </submittedName>
</protein>
<evidence type="ECO:0000259" key="10">
    <source>
        <dbReference type="Pfam" id="PF01618"/>
    </source>
</evidence>
<keyword evidence="8 9" id="KW-0472">Membrane</keyword>
<keyword evidence="11" id="KW-0969">Cilium</keyword>
<dbReference type="Proteomes" id="UP000254266">
    <property type="component" value="Unassembled WGS sequence"/>
</dbReference>
<dbReference type="PANTHER" id="PTHR30433:SF2">
    <property type="entry name" value="MOTILITY PROTEIN A"/>
    <property type="match status" value="1"/>
</dbReference>
<dbReference type="GO" id="GO:0071978">
    <property type="term" value="P:bacterial-type flagellum-dependent swarming motility"/>
    <property type="evidence" value="ECO:0007669"/>
    <property type="project" value="InterPro"/>
</dbReference>
<keyword evidence="3" id="KW-0813">Transport</keyword>
<evidence type="ECO:0000256" key="8">
    <source>
        <dbReference type="ARBA" id="ARBA00023136"/>
    </source>
</evidence>
<feature type="transmembrane region" description="Helical" evidence="9">
    <location>
        <begin position="35"/>
        <end position="59"/>
    </location>
</feature>